<reference evidence="1" key="1">
    <citation type="submission" date="2019-03" db="EMBL/GenBank/DDBJ databases">
        <title>Single cell metagenomics reveals metabolic interactions within the superorganism composed of flagellate Streblomastix strix and complex community of Bacteroidetes bacteria on its surface.</title>
        <authorList>
            <person name="Treitli S.C."/>
            <person name="Kolisko M."/>
            <person name="Husnik F."/>
            <person name="Keeling P."/>
            <person name="Hampl V."/>
        </authorList>
    </citation>
    <scope>NUCLEOTIDE SEQUENCE</scope>
    <source>
        <strain evidence="1">STM</strain>
    </source>
</reference>
<dbReference type="EMBL" id="SNRY01001991">
    <property type="protein sequence ID" value="KAA6327442.1"/>
    <property type="molecule type" value="Genomic_DNA"/>
</dbReference>
<evidence type="ECO:0000313" key="1">
    <source>
        <dbReference type="EMBL" id="KAA6327442.1"/>
    </source>
</evidence>
<name>A0A5J4R133_9ZZZZ</name>
<comment type="caution">
    <text evidence="1">The sequence shown here is derived from an EMBL/GenBank/DDBJ whole genome shotgun (WGS) entry which is preliminary data.</text>
</comment>
<organism evidence="1">
    <name type="scientific">termite gut metagenome</name>
    <dbReference type="NCBI Taxonomy" id="433724"/>
    <lineage>
        <taxon>unclassified sequences</taxon>
        <taxon>metagenomes</taxon>
        <taxon>organismal metagenomes</taxon>
    </lineage>
</organism>
<evidence type="ECO:0008006" key="2">
    <source>
        <dbReference type="Google" id="ProtNLM"/>
    </source>
</evidence>
<accession>A0A5J4R133</accession>
<dbReference type="Pfam" id="PF13707">
    <property type="entry name" value="RloB"/>
    <property type="match status" value="1"/>
</dbReference>
<dbReference type="InterPro" id="IPR025591">
    <property type="entry name" value="RloB"/>
</dbReference>
<dbReference type="AlphaFoldDB" id="A0A5J4R133"/>
<gene>
    <name evidence="1" type="ORF">EZS27_023566</name>
</gene>
<protein>
    <recommendedName>
        <fullName evidence="2">RloB domain-containing protein</fullName>
    </recommendedName>
</protein>
<proteinExistence type="predicted"/>
<sequence length="99" mass="11866">MPYLCRNKIYERLDPFKDAKKIYIFCEGEKTEVSYFNFFQGLASNIDIVSVPNINGKSDPEKLIENAERYFYEDKNNNIKPKFTFFVEQKDEVWFVIGW</sequence>